<dbReference type="RefSeq" id="WP_250860580.1">
    <property type="nucleotide sequence ID" value="NZ_JAGSOJ010000004.1"/>
</dbReference>
<feature type="transmembrane region" description="Helical" evidence="6">
    <location>
        <begin position="558"/>
        <end position="587"/>
    </location>
</feature>
<keyword evidence="4 6" id="KW-1133">Transmembrane helix</keyword>
<feature type="domain" description="ABC3 transporter permease C-terminal" evidence="7">
    <location>
        <begin position="62"/>
        <end position="178"/>
    </location>
</feature>
<keyword evidence="6" id="KW-0813">Transport</keyword>
<comment type="caution">
    <text evidence="8">The sequence shown here is derived from an EMBL/GenBank/DDBJ whole genome shotgun (WGS) entry which is preliminary data.</text>
</comment>
<name>A0A9J6P4F5_9CLOT</name>
<feature type="transmembrane region" description="Helical" evidence="6">
    <location>
        <begin position="599"/>
        <end position="621"/>
    </location>
</feature>
<dbReference type="InterPro" id="IPR052536">
    <property type="entry name" value="ABC-4_Integral_Memb_Prot"/>
</dbReference>
<feature type="transmembrane region" description="Helical" evidence="6">
    <location>
        <begin position="199"/>
        <end position="216"/>
    </location>
</feature>
<keyword evidence="3 6" id="KW-0812">Transmembrane</keyword>
<protein>
    <submittedName>
        <fullName evidence="8">ABC transporter permease</fullName>
    </submittedName>
</protein>
<evidence type="ECO:0000259" key="7">
    <source>
        <dbReference type="Pfam" id="PF02687"/>
    </source>
</evidence>
<evidence type="ECO:0000313" key="9">
    <source>
        <dbReference type="Proteomes" id="UP001056429"/>
    </source>
</evidence>
<gene>
    <name evidence="8" type="ORF">KDK92_17125</name>
</gene>
<keyword evidence="9" id="KW-1185">Reference proteome</keyword>
<dbReference type="Pfam" id="PF02687">
    <property type="entry name" value="FtsX"/>
    <property type="match status" value="2"/>
</dbReference>
<comment type="subcellular location">
    <subcellularLocation>
        <location evidence="1 6">Cell membrane</location>
        <topology evidence="1 6">Multi-pass membrane protein</topology>
    </subcellularLocation>
</comment>
<evidence type="ECO:0000256" key="6">
    <source>
        <dbReference type="PIRNR" id="PIRNR018968"/>
    </source>
</evidence>
<evidence type="ECO:0000256" key="2">
    <source>
        <dbReference type="ARBA" id="ARBA00022475"/>
    </source>
</evidence>
<dbReference type="GO" id="GO:0005886">
    <property type="term" value="C:plasma membrane"/>
    <property type="evidence" value="ECO:0007669"/>
    <property type="project" value="UniProtKB-SubCell"/>
</dbReference>
<dbReference type="GO" id="GO:0055085">
    <property type="term" value="P:transmembrane transport"/>
    <property type="evidence" value="ECO:0007669"/>
    <property type="project" value="UniProtKB-UniRule"/>
</dbReference>
<dbReference type="PANTHER" id="PTHR46795">
    <property type="entry name" value="ABC TRANSPORTER PERMEASE-RELATED-RELATED"/>
    <property type="match status" value="1"/>
</dbReference>
<feature type="transmembrane region" description="Helical" evidence="6">
    <location>
        <begin position="511"/>
        <end position="537"/>
    </location>
</feature>
<sequence length="632" mass="72091">MNTFILASKNMKSNIKAYGIHLVAMIFSVMIYYNFSSLKHNRGFISSSGLGTAIEWVSQACAFLLILFLAFFIWYSNSVFLRHRKREIGIYSFMGLRGEEIGRIYAIETIFIGIIAIFLGLLFGIVTNKLFIMIFLKVLSKEIKVDFYISVKSLIETTLCFAVFFLISSFRGYINICRSKLIDLFNAAKAEEKPQDISLIKGILSIGIIGFAYYYYAYDFNLTHIDRVPVVVGLIVWGTFWLFEASIPAVIKRAQRNKKLFYRGSNIIAISNLTYRIRKNYKSLTAVAILVASAITAFGCCYSFKYDMDISRRLDAPFHLGVISEKRKDYSSVKTIIKEIEVRNTEVRDTISVDFVEMGLMEEGDTHLVNNIVIKYSEIEKLVKAIEGKKAEKILKNIEVGEGKVVNIRNSGGVIFFTGLINLQRDDMKFSIIKEVSCPTFGKIYDENMLIMSDEDYENYESRFTEYTYTGVNIKDESKLELISKNLKSQMNKDKFYSKSFINPRDYEEGIVIAFLGGIMAMVFMAASGVMVYFNIISEAYMDREKYERLMNIGVTKGEIWIVIVKQGAIQCVLPLIVGIIHGWVALSMLSNILYNSQIVPITISIAVLSIVYIVFYFLAIKKFIGVVTRKR</sequence>
<keyword evidence="2 6" id="KW-1003">Cell membrane</keyword>
<dbReference type="InterPro" id="IPR027022">
    <property type="entry name" value="ABC_permease_BceB-typ"/>
</dbReference>
<keyword evidence="5 6" id="KW-0472">Membrane</keyword>
<dbReference type="EMBL" id="JAGSOJ010000004">
    <property type="protein sequence ID" value="MCM1991459.1"/>
    <property type="molecule type" value="Genomic_DNA"/>
</dbReference>
<evidence type="ECO:0000256" key="1">
    <source>
        <dbReference type="ARBA" id="ARBA00004651"/>
    </source>
</evidence>
<reference evidence="8" key="2">
    <citation type="submission" date="2021-04" db="EMBL/GenBank/DDBJ databases">
        <authorList>
            <person name="Dong X."/>
        </authorList>
    </citation>
    <scope>NUCLEOTIDE SEQUENCE</scope>
    <source>
        <strain evidence="8">ZWT</strain>
    </source>
</reference>
<feature type="transmembrane region" description="Helical" evidence="6">
    <location>
        <begin position="56"/>
        <end position="76"/>
    </location>
</feature>
<dbReference type="InterPro" id="IPR003838">
    <property type="entry name" value="ABC3_permease_C"/>
</dbReference>
<feature type="domain" description="ABC3 transporter permease C-terminal" evidence="7">
    <location>
        <begin position="519"/>
        <end position="627"/>
    </location>
</feature>
<feature type="transmembrane region" description="Helical" evidence="6">
    <location>
        <begin position="18"/>
        <end position="36"/>
    </location>
</feature>
<dbReference type="AlphaFoldDB" id="A0A9J6P4F5"/>
<evidence type="ECO:0000256" key="3">
    <source>
        <dbReference type="ARBA" id="ARBA00022692"/>
    </source>
</evidence>
<evidence type="ECO:0000256" key="4">
    <source>
        <dbReference type="ARBA" id="ARBA00022989"/>
    </source>
</evidence>
<dbReference type="PANTHER" id="PTHR46795:SF3">
    <property type="entry name" value="ABC TRANSPORTER PERMEASE"/>
    <property type="match status" value="1"/>
</dbReference>
<accession>A0A9J6P4F5</accession>
<organism evidence="8 9">
    <name type="scientific">Oceanirhabdus seepicola</name>
    <dbReference type="NCBI Taxonomy" id="2828781"/>
    <lineage>
        <taxon>Bacteria</taxon>
        <taxon>Bacillati</taxon>
        <taxon>Bacillota</taxon>
        <taxon>Clostridia</taxon>
        <taxon>Eubacteriales</taxon>
        <taxon>Clostridiaceae</taxon>
        <taxon>Oceanirhabdus</taxon>
    </lineage>
</organism>
<feature type="transmembrane region" description="Helical" evidence="6">
    <location>
        <begin position="104"/>
        <end position="127"/>
    </location>
</feature>
<comment type="similarity">
    <text evidence="6">Belongs to the ABC-4 integral membrane protein family.</text>
</comment>
<feature type="transmembrane region" description="Helical" evidence="6">
    <location>
        <begin position="284"/>
        <end position="305"/>
    </location>
</feature>
<feature type="transmembrane region" description="Helical" evidence="6">
    <location>
        <begin position="147"/>
        <end position="170"/>
    </location>
</feature>
<proteinExistence type="inferred from homology"/>
<evidence type="ECO:0000256" key="5">
    <source>
        <dbReference type="ARBA" id="ARBA00023136"/>
    </source>
</evidence>
<dbReference type="PIRSF" id="PIRSF018968">
    <property type="entry name" value="ABC_permease_BceB"/>
    <property type="match status" value="1"/>
</dbReference>
<reference evidence="8" key="1">
    <citation type="journal article" date="2021" name="mSystems">
        <title>Bacteria and Archaea Synergistically Convert Glycine Betaine to Biogenic Methane in the Formosa Cold Seep of the South China Sea.</title>
        <authorList>
            <person name="Li L."/>
            <person name="Zhang W."/>
            <person name="Zhang S."/>
            <person name="Song L."/>
            <person name="Sun Q."/>
            <person name="Zhang H."/>
            <person name="Xiang H."/>
            <person name="Dong X."/>
        </authorList>
    </citation>
    <scope>NUCLEOTIDE SEQUENCE</scope>
    <source>
        <strain evidence="8">ZWT</strain>
    </source>
</reference>
<dbReference type="Proteomes" id="UP001056429">
    <property type="component" value="Unassembled WGS sequence"/>
</dbReference>
<feature type="transmembrane region" description="Helical" evidence="6">
    <location>
        <begin position="228"/>
        <end position="251"/>
    </location>
</feature>
<evidence type="ECO:0000313" key="8">
    <source>
        <dbReference type="EMBL" id="MCM1991459.1"/>
    </source>
</evidence>